<organism evidence="3 4">
    <name type="scientific">Mameliella alba</name>
    <dbReference type="NCBI Taxonomy" id="561184"/>
    <lineage>
        <taxon>Bacteria</taxon>
        <taxon>Pseudomonadati</taxon>
        <taxon>Pseudomonadota</taxon>
        <taxon>Alphaproteobacteria</taxon>
        <taxon>Rhodobacterales</taxon>
        <taxon>Roseobacteraceae</taxon>
        <taxon>Mameliella</taxon>
    </lineage>
</organism>
<feature type="transmembrane region" description="Helical" evidence="2">
    <location>
        <begin position="6"/>
        <end position="23"/>
    </location>
</feature>
<sequence length="95" mass="10645">MPLGVIVPLLLLPFLAIFVYAAWHEYRRFRKEGRSTYGLTYDPESNTTFVGTIPDSGDSYDPEDYDPENSGSDAGQDGTPADDTDTNHNEQDNRK</sequence>
<proteinExistence type="predicted"/>
<evidence type="ECO:0000256" key="1">
    <source>
        <dbReference type="SAM" id="MobiDB-lite"/>
    </source>
</evidence>
<name>A0A0B3S4J2_9RHOB</name>
<dbReference type="Proteomes" id="UP000030960">
    <property type="component" value="Unassembled WGS sequence"/>
</dbReference>
<accession>A0A225QUN3</accession>
<accession>A0A225Q0F9</accession>
<dbReference type="AlphaFoldDB" id="A0A0B3S4J2"/>
<reference evidence="3 4" key="1">
    <citation type="submission" date="2014-10" db="EMBL/GenBank/DDBJ databases">
        <title>Genome sequence of Ponticoccus sp. strain UMTAT08 isolated from clonal culture of toxic dinoflagellate Alexandrium tamiyavanichii.</title>
        <authorList>
            <person name="Gan H.Y."/>
            <person name="Muhd D.-D."/>
            <person name="Mohd Noor M.E."/>
            <person name="Yeong Y.S."/>
            <person name="Usup G."/>
        </authorList>
    </citation>
    <scope>NUCLEOTIDE SEQUENCE [LARGE SCALE GENOMIC DNA]</scope>
    <source>
        <strain evidence="3 4">UMTAT08</strain>
    </source>
</reference>
<dbReference type="STRING" id="561184.SAMN05216376_101345"/>
<feature type="region of interest" description="Disordered" evidence="1">
    <location>
        <begin position="44"/>
        <end position="95"/>
    </location>
</feature>
<evidence type="ECO:0000313" key="4">
    <source>
        <dbReference type="Proteomes" id="UP000030960"/>
    </source>
</evidence>
<keyword evidence="2" id="KW-0812">Transmembrane</keyword>
<protein>
    <submittedName>
        <fullName evidence="3">Uncharacterized protein</fullName>
    </submittedName>
</protein>
<dbReference type="OrthoDB" id="7728210at2"/>
<evidence type="ECO:0000313" key="3">
    <source>
        <dbReference type="EMBL" id="KHQ53903.1"/>
    </source>
</evidence>
<evidence type="ECO:0000256" key="2">
    <source>
        <dbReference type="SAM" id="Phobius"/>
    </source>
</evidence>
<dbReference type="GeneID" id="66499191"/>
<comment type="caution">
    <text evidence="3">The sequence shown here is derived from an EMBL/GenBank/DDBJ whole genome shotgun (WGS) entry which is preliminary data.</text>
</comment>
<gene>
    <name evidence="3" type="ORF">OA50_01491</name>
</gene>
<keyword evidence="4" id="KW-1185">Reference proteome</keyword>
<dbReference type="EMBL" id="JSUQ01000005">
    <property type="protein sequence ID" value="KHQ53903.1"/>
    <property type="molecule type" value="Genomic_DNA"/>
</dbReference>
<dbReference type="RefSeq" id="WP_043139277.1">
    <property type="nucleotide sequence ID" value="NZ_AP022337.1"/>
</dbReference>
<feature type="compositionally biased region" description="Basic and acidic residues" evidence="1">
    <location>
        <begin position="85"/>
        <end position="95"/>
    </location>
</feature>
<accession>A0A0B3S4J2</accession>
<keyword evidence="2" id="KW-0472">Membrane</keyword>
<keyword evidence="2" id="KW-1133">Transmembrane helix</keyword>
<feature type="compositionally biased region" description="Acidic residues" evidence="1">
    <location>
        <begin position="58"/>
        <end position="67"/>
    </location>
</feature>